<name>A0A4Z0F7U9_9GAMM</name>
<evidence type="ECO:0000256" key="3">
    <source>
        <dbReference type="ARBA" id="ARBA00022448"/>
    </source>
</evidence>
<dbReference type="FunFam" id="1.20.58.220:FF:000002">
    <property type="entry name" value="Phosphate-specific transport system accessory protein PhoU"/>
    <property type="match status" value="1"/>
</dbReference>
<comment type="subcellular location">
    <subcellularLocation>
        <location evidence="1 6">Cytoplasm</location>
    </subcellularLocation>
</comment>
<evidence type="ECO:0000256" key="1">
    <source>
        <dbReference type="ARBA" id="ARBA00004496"/>
    </source>
</evidence>
<accession>A0A4Z0F7U9</accession>
<dbReference type="FunFam" id="1.20.58.220:FF:000001">
    <property type="entry name" value="Phosphate-specific transport system accessory protein PhoU"/>
    <property type="match status" value="1"/>
</dbReference>
<evidence type="ECO:0000313" key="9">
    <source>
        <dbReference type="Proteomes" id="UP000297890"/>
    </source>
</evidence>
<dbReference type="Proteomes" id="UP000297890">
    <property type="component" value="Unassembled WGS sequence"/>
</dbReference>
<dbReference type="GO" id="GO:0030643">
    <property type="term" value="P:intracellular phosphate ion homeostasis"/>
    <property type="evidence" value="ECO:0007669"/>
    <property type="project" value="InterPro"/>
</dbReference>
<dbReference type="EMBL" id="SRIO01000012">
    <property type="protein sequence ID" value="TFZ82104.1"/>
    <property type="molecule type" value="Genomic_DNA"/>
</dbReference>
<comment type="similarity">
    <text evidence="2 6">Belongs to the PhoU family.</text>
</comment>
<evidence type="ECO:0000256" key="5">
    <source>
        <dbReference type="ARBA" id="ARBA00022592"/>
    </source>
</evidence>
<gene>
    <name evidence="8" type="primary">phoU</name>
    <name evidence="8" type="ORF">E4680_09710</name>
</gene>
<evidence type="ECO:0000256" key="6">
    <source>
        <dbReference type="PIRNR" id="PIRNR003107"/>
    </source>
</evidence>
<dbReference type="Gene3D" id="1.20.58.220">
    <property type="entry name" value="Phosphate transport system protein phou homolog 2, domain 2"/>
    <property type="match status" value="2"/>
</dbReference>
<keyword evidence="9" id="KW-1185">Reference proteome</keyword>
<dbReference type="InterPro" id="IPR026022">
    <property type="entry name" value="PhoU_dom"/>
</dbReference>
<evidence type="ECO:0000256" key="4">
    <source>
        <dbReference type="ARBA" id="ARBA00022490"/>
    </source>
</evidence>
<feature type="domain" description="PhoU" evidence="7">
    <location>
        <begin position="27"/>
        <end position="112"/>
    </location>
</feature>
<comment type="caution">
    <text evidence="8">The sequence shown here is derived from an EMBL/GenBank/DDBJ whole genome shotgun (WGS) entry which is preliminary data.</text>
</comment>
<proteinExistence type="inferred from homology"/>
<protein>
    <recommendedName>
        <fullName evidence="6">Phosphate-specific transport system accessory protein PhoU</fullName>
    </recommendedName>
</protein>
<keyword evidence="3 6" id="KW-0813">Transport</keyword>
<keyword evidence="4 6" id="KW-0963">Cytoplasm</keyword>
<dbReference type="AlphaFoldDB" id="A0A4Z0F7U9"/>
<dbReference type="InterPro" id="IPR028366">
    <property type="entry name" value="PhoU"/>
</dbReference>
<dbReference type="GO" id="GO:0005737">
    <property type="term" value="C:cytoplasm"/>
    <property type="evidence" value="ECO:0007669"/>
    <property type="project" value="UniProtKB-SubCell"/>
</dbReference>
<dbReference type="Pfam" id="PF01895">
    <property type="entry name" value="PhoU"/>
    <property type="match status" value="2"/>
</dbReference>
<sequence>MEAGDIAQHTSRRYNEELEGIRSRVLAMGGAVEDQIDQAMRALVGADSQLAEEVVAADHRINMQEVTLDEECNRILARRQPAAGDLRLIITILKIITDLERVGDESCKIARMAAQLSQMERSPHCYQALEHLAARARAMLTDALDAFARMDPRAALQVVHADEEVDREYEAIWRQNITFMMEDPRTIRRMLDIIWCARALERVGDHSRNIAEYVIFLVGGRDVRHISLQEMRAAVDRLHPPEPSAP</sequence>
<comment type="subunit">
    <text evidence="6">Homodimer.</text>
</comment>
<evidence type="ECO:0000313" key="8">
    <source>
        <dbReference type="EMBL" id="TFZ82104.1"/>
    </source>
</evidence>
<dbReference type="SUPFAM" id="SSF109755">
    <property type="entry name" value="PhoU-like"/>
    <property type="match status" value="1"/>
</dbReference>
<dbReference type="PANTHER" id="PTHR42930:SF3">
    <property type="entry name" value="PHOSPHATE-SPECIFIC TRANSPORT SYSTEM ACCESSORY PROTEIN PHOU"/>
    <property type="match status" value="1"/>
</dbReference>
<organism evidence="8 9">
    <name type="scientific">Candidatus Macondimonas diazotrophica</name>
    <dbReference type="NCBI Taxonomy" id="2305248"/>
    <lineage>
        <taxon>Bacteria</taxon>
        <taxon>Pseudomonadati</taxon>
        <taxon>Pseudomonadota</taxon>
        <taxon>Gammaproteobacteria</taxon>
        <taxon>Chromatiales</taxon>
        <taxon>Ectothiorhodospiraceae</taxon>
        <taxon>Candidatus Macondimonas</taxon>
    </lineage>
</organism>
<dbReference type="NCBIfam" id="TIGR02135">
    <property type="entry name" value="phoU_full"/>
    <property type="match status" value="1"/>
</dbReference>
<evidence type="ECO:0000256" key="2">
    <source>
        <dbReference type="ARBA" id="ARBA00008107"/>
    </source>
</evidence>
<dbReference type="GO" id="GO:0006817">
    <property type="term" value="P:phosphate ion transport"/>
    <property type="evidence" value="ECO:0007669"/>
    <property type="project" value="UniProtKB-KW"/>
</dbReference>
<dbReference type="PANTHER" id="PTHR42930">
    <property type="entry name" value="PHOSPHATE-SPECIFIC TRANSPORT SYSTEM ACCESSORY PROTEIN PHOU"/>
    <property type="match status" value="1"/>
</dbReference>
<evidence type="ECO:0000259" key="7">
    <source>
        <dbReference type="Pfam" id="PF01895"/>
    </source>
</evidence>
<keyword evidence="5 6" id="KW-0592">Phosphate transport</keyword>
<dbReference type="GO" id="GO:0045936">
    <property type="term" value="P:negative regulation of phosphate metabolic process"/>
    <property type="evidence" value="ECO:0007669"/>
    <property type="project" value="InterPro"/>
</dbReference>
<dbReference type="OrthoDB" id="9814256at2"/>
<reference evidence="8 9" key="1">
    <citation type="journal article" date="2019" name="ISME J.">
        <title>Candidatus Macondimonas diazotrophica, a novel gammaproteobacterial genus dominating crude-oil-contaminated coastal sediments.</title>
        <authorList>
            <person name="Karthikeyan S."/>
            <person name="Konstantinidis K."/>
        </authorList>
    </citation>
    <scope>NUCLEOTIDE SEQUENCE [LARGE SCALE GENOMIC DNA]</scope>
    <source>
        <strain evidence="8 9">KTK01</strain>
    </source>
</reference>
<dbReference type="InterPro" id="IPR038078">
    <property type="entry name" value="PhoU-like_sf"/>
</dbReference>
<dbReference type="PIRSF" id="PIRSF003107">
    <property type="entry name" value="PhoU"/>
    <property type="match status" value="1"/>
</dbReference>
<comment type="function">
    <text evidence="6">Plays a role in the regulation of phosphate uptake.</text>
</comment>
<feature type="domain" description="PhoU" evidence="7">
    <location>
        <begin position="130"/>
        <end position="214"/>
    </location>
</feature>